<evidence type="ECO:0000256" key="1">
    <source>
        <dbReference type="SAM" id="MobiDB-lite"/>
    </source>
</evidence>
<dbReference type="Proteomes" id="UP000621540">
    <property type="component" value="Unassembled WGS sequence"/>
</dbReference>
<feature type="region of interest" description="Disordered" evidence="1">
    <location>
        <begin position="1"/>
        <end position="32"/>
    </location>
</feature>
<keyword evidence="2" id="KW-0812">Transmembrane</keyword>
<feature type="transmembrane region" description="Helical" evidence="2">
    <location>
        <begin position="176"/>
        <end position="197"/>
    </location>
</feature>
<proteinExistence type="predicted"/>
<accession>A0ABR7ICY7</accession>
<reference evidence="3 4" key="1">
    <citation type="submission" date="2020-08" db="EMBL/GenBank/DDBJ databases">
        <title>Genome public.</title>
        <authorList>
            <person name="Liu C."/>
            <person name="Sun Q."/>
        </authorList>
    </citation>
    <scope>NUCLEOTIDE SEQUENCE [LARGE SCALE GENOMIC DNA]</scope>
    <source>
        <strain evidence="3 4">BX0805</strain>
    </source>
</reference>
<keyword evidence="4" id="KW-1185">Reference proteome</keyword>
<sequence length="311" mass="36771">MDENEQKEPMTESAAEAEKQTQEEIKQEDEKKLTESLRVRKIGYMKQQVEKQRAAEDLLTEQIMEEQRILDETLGEIDDQIACTEKSRKYNREMQEELNARVYGMHGISGDKIQGMQESKSAYYRGCAFSLFFLSVVLTLLCGFLHGFSADVTLFMLCYTAIEGALLAKDEKRSRWLAFLCRVLYLLMFPAMMVLFVCYELGYPEYGQFLPFMTAGGIVIVILAVASVFLYDPYRKDKKRLRTARNYMSDIEKLARKEINKNRKIRDREEKKEQKAAEKREQKEQKKKLREKRREERKQKREERKNRKQEP</sequence>
<comment type="caution">
    <text evidence="3">The sequence shown here is derived from an EMBL/GenBank/DDBJ whole genome shotgun (WGS) entry which is preliminary data.</text>
</comment>
<organism evidence="3 4">
    <name type="scientific">Roseburia yibonii</name>
    <dbReference type="NCBI Taxonomy" id="2763063"/>
    <lineage>
        <taxon>Bacteria</taxon>
        <taxon>Bacillati</taxon>
        <taxon>Bacillota</taxon>
        <taxon>Clostridia</taxon>
        <taxon>Lachnospirales</taxon>
        <taxon>Lachnospiraceae</taxon>
        <taxon>Roseburia</taxon>
    </lineage>
</organism>
<evidence type="ECO:0000313" key="3">
    <source>
        <dbReference type="EMBL" id="MBC5754809.1"/>
    </source>
</evidence>
<gene>
    <name evidence="3" type="ORF">H8Z76_12465</name>
</gene>
<feature type="transmembrane region" description="Helical" evidence="2">
    <location>
        <begin position="209"/>
        <end position="231"/>
    </location>
</feature>
<dbReference type="RefSeq" id="WP_186982675.1">
    <property type="nucleotide sequence ID" value="NZ_JACOQH010000011.1"/>
</dbReference>
<protein>
    <submittedName>
        <fullName evidence="3">Uncharacterized protein</fullName>
    </submittedName>
</protein>
<feature type="region of interest" description="Disordered" evidence="1">
    <location>
        <begin position="262"/>
        <end position="311"/>
    </location>
</feature>
<dbReference type="InterPro" id="IPR036259">
    <property type="entry name" value="MFS_trans_sf"/>
</dbReference>
<feature type="compositionally biased region" description="Basic and acidic residues" evidence="1">
    <location>
        <begin position="292"/>
        <end position="311"/>
    </location>
</feature>
<dbReference type="SUPFAM" id="SSF103473">
    <property type="entry name" value="MFS general substrate transporter"/>
    <property type="match status" value="1"/>
</dbReference>
<keyword evidence="2" id="KW-1133">Transmembrane helix</keyword>
<feature type="compositionally biased region" description="Basic and acidic residues" evidence="1">
    <location>
        <begin position="262"/>
        <end position="284"/>
    </location>
</feature>
<evidence type="ECO:0000256" key="2">
    <source>
        <dbReference type="SAM" id="Phobius"/>
    </source>
</evidence>
<feature type="transmembrane region" description="Helical" evidence="2">
    <location>
        <begin position="122"/>
        <end position="146"/>
    </location>
</feature>
<feature type="transmembrane region" description="Helical" evidence="2">
    <location>
        <begin position="152"/>
        <end position="169"/>
    </location>
</feature>
<keyword evidence="2" id="KW-0472">Membrane</keyword>
<name>A0ABR7ICY7_9FIRM</name>
<dbReference type="EMBL" id="JACOQH010000011">
    <property type="protein sequence ID" value="MBC5754809.1"/>
    <property type="molecule type" value="Genomic_DNA"/>
</dbReference>
<evidence type="ECO:0000313" key="4">
    <source>
        <dbReference type="Proteomes" id="UP000621540"/>
    </source>
</evidence>